<feature type="compositionally biased region" description="Polar residues" evidence="10">
    <location>
        <begin position="120"/>
        <end position="149"/>
    </location>
</feature>
<feature type="domain" description="CBM2" evidence="12">
    <location>
        <begin position="1"/>
        <end position="116"/>
    </location>
</feature>
<evidence type="ECO:0000256" key="9">
    <source>
        <dbReference type="RuleBase" id="RU361166"/>
    </source>
</evidence>
<feature type="region of interest" description="Disordered" evidence="10">
    <location>
        <begin position="512"/>
        <end position="553"/>
    </location>
</feature>
<dbReference type="PROSITE" id="PS00698">
    <property type="entry name" value="GH9_3"/>
    <property type="match status" value="1"/>
</dbReference>
<dbReference type="InterPro" id="IPR008965">
    <property type="entry name" value="CBM2/CBM3_carb-bd_dom_sf"/>
</dbReference>
<name>A0ZT16_9BIVA</name>
<dbReference type="AlphaFoldDB" id="A0ZT16"/>
<dbReference type="InterPro" id="IPR033126">
    <property type="entry name" value="Glyco_hydro_9_Asp/Glu_AS"/>
</dbReference>
<evidence type="ECO:0000256" key="10">
    <source>
        <dbReference type="SAM" id="MobiDB-lite"/>
    </source>
</evidence>
<dbReference type="Gene3D" id="1.50.10.10">
    <property type="match status" value="1"/>
</dbReference>
<dbReference type="CAZy" id="GH9">
    <property type="family name" value="Glycoside Hydrolase Family 9"/>
</dbReference>
<evidence type="ECO:0000256" key="3">
    <source>
        <dbReference type="ARBA" id="ARBA00022801"/>
    </source>
</evidence>
<dbReference type="GO" id="GO:0030245">
    <property type="term" value="P:cellulose catabolic process"/>
    <property type="evidence" value="ECO:0007669"/>
    <property type="project" value="UniProtKB-KW"/>
</dbReference>
<feature type="chain" id="PRO_5012948928" description="Endoglucanase" evidence="11">
    <location>
        <begin position="16"/>
        <end position="596"/>
    </location>
</feature>
<keyword evidence="3 8" id="KW-0378">Hydrolase</keyword>
<comment type="catalytic activity">
    <reaction evidence="1 9">
        <text>Endohydrolysis of (1-&gt;4)-beta-D-glucosidic linkages in cellulose, lichenin and cereal beta-D-glucans.</text>
        <dbReference type="EC" id="3.2.1.4"/>
    </reaction>
</comment>
<dbReference type="Gene3D" id="2.60.40.290">
    <property type="match status" value="1"/>
</dbReference>
<keyword evidence="5 8" id="KW-0119">Carbohydrate metabolism</keyword>
<dbReference type="SMART" id="SM00637">
    <property type="entry name" value="CBD_II"/>
    <property type="match status" value="1"/>
</dbReference>
<feature type="active site" evidence="8">
    <location>
        <position position="563"/>
    </location>
</feature>
<dbReference type="InterPro" id="IPR012341">
    <property type="entry name" value="6hp_glycosidase-like_sf"/>
</dbReference>
<feature type="compositionally biased region" description="Polar residues" evidence="10">
    <location>
        <begin position="518"/>
        <end position="528"/>
    </location>
</feature>
<dbReference type="PANTHER" id="PTHR22298">
    <property type="entry name" value="ENDO-1,4-BETA-GLUCANASE"/>
    <property type="match status" value="1"/>
</dbReference>
<dbReference type="EMBL" id="AB264777">
    <property type="protein sequence ID" value="BAF38757.1"/>
    <property type="molecule type" value="mRNA"/>
</dbReference>
<keyword evidence="4 9" id="KW-0136">Cellulose degradation</keyword>
<accession>A0ZT16</accession>
<dbReference type="EC" id="3.2.1.4" evidence="9"/>
<dbReference type="GO" id="GO:0030247">
    <property type="term" value="F:polysaccharide binding"/>
    <property type="evidence" value="ECO:0007669"/>
    <property type="project" value="InterPro"/>
</dbReference>
<proteinExistence type="evidence at transcript level"/>
<organism evidence="13">
    <name type="scientific">Corbicula japonica</name>
    <dbReference type="NCBI Taxonomy" id="141464"/>
    <lineage>
        <taxon>Eukaryota</taxon>
        <taxon>Metazoa</taxon>
        <taxon>Spiralia</taxon>
        <taxon>Lophotrochozoa</taxon>
        <taxon>Mollusca</taxon>
        <taxon>Bivalvia</taxon>
        <taxon>Autobranchia</taxon>
        <taxon>Heteroconchia</taxon>
        <taxon>Euheterodonta</taxon>
        <taxon>Imparidentia</taxon>
        <taxon>Neoheterodontei</taxon>
        <taxon>Venerida</taxon>
        <taxon>Cyrenoidea</taxon>
        <taxon>Cyrenidae</taxon>
        <taxon>Corbicula</taxon>
    </lineage>
</organism>
<keyword evidence="7 8" id="KW-0624">Polysaccharide degradation</keyword>
<dbReference type="SUPFAM" id="SSF49384">
    <property type="entry name" value="Carbohydrate-binding domain"/>
    <property type="match status" value="1"/>
</dbReference>
<dbReference type="SUPFAM" id="SSF48208">
    <property type="entry name" value="Six-hairpin glycosidases"/>
    <property type="match status" value="1"/>
</dbReference>
<dbReference type="InterPro" id="IPR008928">
    <property type="entry name" value="6-hairpin_glycosidase_sf"/>
</dbReference>
<dbReference type="Pfam" id="PF00759">
    <property type="entry name" value="Glyco_hydro_9"/>
    <property type="match status" value="1"/>
</dbReference>
<gene>
    <name evidence="13" type="primary">CjCel9A</name>
</gene>
<evidence type="ECO:0000256" key="2">
    <source>
        <dbReference type="ARBA" id="ARBA00007072"/>
    </source>
</evidence>
<evidence type="ECO:0000256" key="11">
    <source>
        <dbReference type="SAM" id="SignalP"/>
    </source>
</evidence>
<evidence type="ECO:0000256" key="4">
    <source>
        <dbReference type="ARBA" id="ARBA00023001"/>
    </source>
</evidence>
<dbReference type="Pfam" id="PF00553">
    <property type="entry name" value="CBM_2"/>
    <property type="match status" value="1"/>
</dbReference>
<dbReference type="InterPro" id="IPR012291">
    <property type="entry name" value="CBM2_carb-bd_dom_sf"/>
</dbReference>
<dbReference type="CAZy" id="CBM2">
    <property type="family name" value="Carbohydrate-Binding Module Family 2"/>
</dbReference>
<keyword evidence="6 8" id="KW-0326">Glycosidase</keyword>
<evidence type="ECO:0000313" key="13">
    <source>
        <dbReference type="EMBL" id="BAF38757.1"/>
    </source>
</evidence>
<keyword evidence="11" id="KW-0732">Signal</keyword>
<evidence type="ECO:0000259" key="12">
    <source>
        <dbReference type="PROSITE" id="PS51173"/>
    </source>
</evidence>
<protein>
    <recommendedName>
        <fullName evidence="9">Endoglucanase</fullName>
        <ecNumber evidence="9">3.2.1.4</ecNumber>
    </recommendedName>
</protein>
<dbReference type="InterPro" id="IPR001919">
    <property type="entry name" value="CBD2"/>
</dbReference>
<evidence type="ECO:0000256" key="7">
    <source>
        <dbReference type="ARBA" id="ARBA00023326"/>
    </source>
</evidence>
<evidence type="ECO:0000256" key="5">
    <source>
        <dbReference type="ARBA" id="ARBA00023277"/>
    </source>
</evidence>
<dbReference type="BRENDA" id="3.2.1.4">
    <property type="organism ID" value="1612"/>
</dbReference>
<dbReference type="PROSITE" id="PS51173">
    <property type="entry name" value="CBM2"/>
    <property type="match status" value="1"/>
</dbReference>
<comment type="similarity">
    <text evidence="2 8 9">Belongs to the glycosyl hydrolase 9 (cellulase E) family.</text>
</comment>
<dbReference type="GO" id="GO:0008810">
    <property type="term" value="F:cellulase activity"/>
    <property type="evidence" value="ECO:0007669"/>
    <property type="project" value="UniProtKB-EC"/>
</dbReference>
<feature type="region of interest" description="Disordered" evidence="10">
    <location>
        <begin position="101"/>
        <end position="149"/>
    </location>
</feature>
<dbReference type="InterPro" id="IPR001701">
    <property type="entry name" value="Glyco_hydro_9"/>
</dbReference>
<reference evidence="13" key="1">
    <citation type="journal article" date="2007" name="Fish. Sci.">
        <title>Cellulose digestion by common Japanese freshwater clam Corbicula japonica.</title>
        <authorList>
            <person name="Sakamoto K."/>
            <person name="Touhata K."/>
            <person name="Yamashita M."/>
            <person name="Kasai A."/>
            <person name="Toyohara H."/>
        </authorList>
    </citation>
    <scope>NUCLEOTIDE SEQUENCE</scope>
</reference>
<evidence type="ECO:0000256" key="6">
    <source>
        <dbReference type="ARBA" id="ARBA00023295"/>
    </source>
</evidence>
<feature type="signal peptide" evidence="11">
    <location>
        <begin position="1"/>
        <end position="15"/>
    </location>
</feature>
<evidence type="ECO:0000256" key="8">
    <source>
        <dbReference type="PROSITE-ProRule" id="PRU10060"/>
    </source>
</evidence>
<sequence length="596" mass="64221">MRLLLFLFCIHRLEAAPVTITNSWNGGFQGSFTVHADQAVHGWKAHLMFSSPIDSLEIWKATVTSHSGTEWVVANMPWDADLKPGEDLVVEFLGHMSGDQPPQVTYTVEGAGSVGPDNGGAQTQPPASGNPTQPPVSGNPITPAASTTGGSTMKYDYGEALGMSILFFDAQRSGKLPANNPIPWRGDSAVNDGDAGHDLSGGWYDAGDHVKFNLPMAFSTWVLEYGMLKFKDGYQAAGQLDMACDMIKWPLEYFLKCWVPESNTLYVQVGDGGQDHSFWGRPENMNMNRPAFKVTTSCKGSDVAGDTVSALAAGYLVFKDVCSDTTFANNLLTAAKSLYTFTKNNRGIYSQCVNAAAAFYGSSGERDEVATAAAWMYKATNDNGYLTDAQSLYPAGTPWGFAWNDAQSGAALLLYEATQDNAYKQDLVAFIKSYMPGGGIQTTPCGLAWRDQWGPNRYAANAAFIALAAAEEGIEPDQFKNFAMSQINYLLGDNKLHISYEIGFGSKYPQHPHHRGSSCPTTTTQCSIGDTGPNPNLLKGGLVGGPDNSDNYDDRRDDYVKNEVACDYNAGFQSALAGLRHFAANNALPPAPAAQC</sequence>
<feature type="active site" evidence="8">
    <location>
        <position position="554"/>
    </location>
</feature>
<evidence type="ECO:0000256" key="1">
    <source>
        <dbReference type="ARBA" id="ARBA00000966"/>
    </source>
</evidence>